<accession>A0A263BSK2</accession>
<gene>
    <name evidence="1" type="ORF">CIB95_10750</name>
</gene>
<protein>
    <submittedName>
        <fullName evidence="1">Uncharacterized protein</fullName>
    </submittedName>
</protein>
<reference evidence="1 2" key="2">
    <citation type="submission" date="2017-09" db="EMBL/GenBank/DDBJ databases">
        <title>Bacillus patelloidae sp. nov., isolated from the intestinal tract of a marine limpet.</title>
        <authorList>
            <person name="Liu R."/>
            <person name="Dong C."/>
            <person name="Shao Z."/>
        </authorList>
    </citation>
    <scope>NUCLEOTIDE SEQUENCE [LARGE SCALE GENOMIC DNA]</scope>
    <source>
        <strain evidence="1 2">SA5d-4</strain>
    </source>
</reference>
<organism evidence="1 2">
    <name type="scientific">Lottiidibacillus patelloidae</name>
    <dbReference type="NCBI Taxonomy" id="2670334"/>
    <lineage>
        <taxon>Bacteria</taxon>
        <taxon>Bacillati</taxon>
        <taxon>Bacillota</taxon>
        <taxon>Bacilli</taxon>
        <taxon>Bacillales</taxon>
        <taxon>Bacillaceae</taxon>
        <taxon>Lottiidibacillus</taxon>
    </lineage>
</organism>
<dbReference type="Proteomes" id="UP000217083">
    <property type="component" value="Unassembled WGS sequence"/>
</dbReference>
<dbReference type="AlphaFoldDB" id="A0A263BSK2"/>
<comment type="caution">
    <text evidence="1">The sequence shown here is derived from an EMBL/GenBank/DDBJ whole genome shotgun (WGS) entry which is preliminary data.</text>
</comment>
<dbReference type="RefSeq" id="WP_094925017.1">
    <property type="nucleotide sequence ID" value="NZ_NPIA01000005.1"/>
</dbReference>
<proteinExistence type="predicted"/>
<dbReference type="EMBL" id="NPIA01000005">
    <property type="protein sequence ID" value="OZM56693.1"/>
    <property type="molecule type" value="Genomic_DNA"/>
</dbReference>
<sequence length="83" mass="9903">MKFIKPKNDNAENVDWLVSERVRNLVKTYAEYTEYTESEIVNRFLLNLLDDRDFIAWIESKRNNRRIVKQLEIEGLVGDEKIG</sequence>
<evidence type="ECO:0000313" key="2">
    <source>
        <dbReference type="Proteomes" id="UP000217083"/>
    </source>
</evidence>
<evidence type="ECO:0000313" key="1">
    <source>
        <dbReference type="EMBL" id="OZM56693.1"/>
    </source>
</evidence>
<name>A0A263BSK2_9BACI</name>
<reference evidence="2" key="1">
    <citation type="submission" date="2017-08" db="EMBL/GenBank/DDBJ databases">
        <authorList>
            <person name="Huang Z."/>
        </authorList>
    </citation>
    <scope>NUCLEOTIDE SEQUENCE [LARGE SCALE GENOMIC DNA]</scope>
    <source>
        <strain evidence="2">SA5d-4</strain>
    </source>
</reference>
<keyword evidence="2" id="KW-1185">Reference proteome</keyword>